<keyword evidence="9" id="KW-0812">Transmembrane</keyword>
<dbReference type="InterPro" id="IPR015421">
    <property type="entry name" value="PyrdxlP-dep_Trfase_major"/>
</dbReference>
<dbReference type="GO" id="GO:0004069">
    <property type="term" value="F:L-aspartate:2-oxoglutarate aminotransferase activity"/>
    <property type="evidence" value="ECO:0007669"/>
    <property type="project" value="UniProtKB-EC"/>
</dbReference>
<feature type="transmembrane region" description="Helical" evidence="9">
    <location>
        <begin position="64"/>
        <end position="82"/>
    </location>
</feature>
<dbReference type="AlphaFoldDB" id="A0A835ABY7"/>
<organism evidence="11 12">
    <name type="scientific">Digitaria exilis</name>
    <dbReference type="NCBI Taxonomy" id="1010633"/>
    <lineage>
        <taxon>Eukaryota</taxon>
        <taxon>Viridiplantae</taxon>
        <taxon>Streptophyta</taxon>
        <taxon>Embryophyta</taxon>
        <taxon>Tracheophyta</taxon>
        <taxon>Spermatophyta</taxon>
        <taxon>Magnoliopsida</taxon>
        <taxon>Liliopsida</taxon>
        <taxon>Poales</taxon>
        <taxon>Poaceae</taxon>
        <taxon>PACMAD clade</taxon>
        <taxon>Panicoideae</taxon>
        <taxon>Panicodae</taxon>
        <taxon>Paniceae</taxon>
        <taxon>Anthephorinae</taxon>
        <taxon>Digitaria</taxon>
    </lineage>
</organism>
<comment type="cofactor">
    <cofactor evidence="1">
        <name>pyridoxal 5'-phosphate</name>
        <dbReference type="ChEBI" id="CHEBI:597326"/>
    </cofactor>
</comment>
<evidence type="ECO:0000256" key="5">
    <source>
        <dbReference type="ARBA" id="ARBA00022679"/>
    </source>
</evidence>
<dbReference type="Pfam" id="PF00155">
    <property type="entry name" value="Aminotran_1_2"/>
    <property type="match status" value="1"/>
</dbReference>
<evidence type="ECO:0000256" key="9">
    <source>
        <dbReference type="SAM" id="Phobius"/>
    </source>
</evidence>
<dbReference type="PRINTS" id="PR00799">
    <property type="entry name" value="TRANSAMINASE"/>
</dbReference>
<evidence type="ECO:0000256" key="3">
    <source>
        <dbReference type="ARBA" id="ARBA00011738"/>
    </source>
</evidence>
<dbReference type="OrthoDB" id="6752799at2759"/>
<accession>A0A835ABY7</accession>
<evidence type="ECO:0000259" key="10">
    <source>
        <dbReference type="Pfam" id="PF00155"/>
    </source>
</evidence>
<evidence type="ECO:0000256" key="7">
    <source>
        <dbReference type="ARBA" id="ARBA00049185"/>
    </source>
</evidence>
<gene>
    <name evidence="11" type="ORF">HU200_062934</name>
</gene>
<dbReference type="InterPro" id="IPR015424">
    <property type="entry name" value="PyrdxlP-dep_Trfase"/>
</dbReference>
<protein>
    <recommendedName>
        <fullName evidence="8">Aspartate aminotransferase</fullName>
        <ecNumber evidence="8">2.6.1.1</ecNumber>
    </recommendedName>
</protein>
<dbReference type="InterPro" id="IPR015422">
    <property type="entry name" value="PyrdxlP-dep_Trfase_small"/>
</dbReference>
<evidence type="ECO:0000256" key="2">
    <source>
        <dbReference type="ARBA" id="ARBA00007441"/>
    </source>
</evidence>
<evidence type="ECO:0000256" key="6">
    <source>
        <dbReference type="ARBA" id="ARBA00022898"/>
    </source>
</evidence>
<dbReference type="InterPro" id="IPR000796">
    <property type="entry name" value="Asp_trans"/>
</dbReference>
<comment type="subunit">
    <text evidence="3 8">Homodimer.</text>
</comment>
<dbReference type="PANTHER" id="PTHR11879">
    <property type="entry name" value="ASPARTATE AMINOTRANSFERASE"/>
    <property type="match status" value="1"/>
</dbReference>
<dbReference type="InterPro" id="IPR004839">
    <property type="entry name" value="Aminotransferase_I/II_large"/>
</dbReference>
<keyword evidence="6" id="KW-0663">Pyridoxal phosphate</keyword>
<dbReference type="FunFam" id="3.40.640.10:FF:000015">
    <property type="entry name" value="Aspartate aminotransferase"/>
    <property type="match status" value="1"/>
</dbReference>
<comment type="caution">
    <text evidence="11">The sequence shown here is derived from an EMBL/GenBank/DDBJ whole genome shotgun (WGS) entry which is preliminary data.</text>
</comment>
<dbReference type="PROSITE" id="PS00105">
    <property type="entry name" value="AA_TRANSFER_CLASS_1"/>
    <property type="match status" value="1"/>
</dbReference>
<keyword evidence="9" id="KW-0472">Membrane</keyword>
<keyword evidence="5 8" id="KW-0808">Transferase</keyword>
<evidence type="ECO:0000256" key="1">
    <source>
        <dbReference type="ARBA" id="ARBA00001933"/>
    </source>
</evidence>
<comment type="miscellaneous">
    <text evidence="8">In eukaryotes there are cytoplasmic, mitochondrial and chloroplastic isozymes.</text>
</comment>
<dbReference type="PANTHER" id="PTHR11879:SF54">
    <property type="entry name" value="ASPARTATE AMINOTRANSFERASE, MITOCHONDRIAL"/>
    <property type="match status" value="1"/>
</dbReference>
<dbReference type="Gene3D" id="3.40.640.10">
    <property type="entry name" value="Type I PLP-dependent aspartate aminotransferase-like (Major domain)"/>
    <property type="match status" value="1"/>
</dbReference>
<dbReference type="EC" id="2.6.1.1" evidence="8"/>
<dbReference type="SUPFAM" id="SSF53383">
    <property type="entry name" value="PLP-dependent transferases"/>
    <property type="match status" value="1"/>
</dbReference>
<dbReference type="Proteomes" id="UP000636709">
    <property type="component" value="Unassembled WGS sequence"/>
</dbReference>
<sequence length="414" mass="46343">MSRGAVTGQHHRRWGPALAARRAMASWFGHVEPAPKDPILGVTEAFLADPSPDKVNVGVVRLSLSLHLAYHAVSSLLIAGFLSCAFSFGSFVVVVLMLVCAYPSFIYVYIRIRMRSSHHLEDGILQNREYLPMGGSVKMIDESLKLAYGEDSDFIKDKRTAAVQALSGTGACRLFADFQKRFLPDTQIYIPTPTWANHHNIWRDAHLPQRTFTYYHPESRGLDFSGLMDDIKNAPDGSFFLLHACAHNPTGVDPSEEQWREISHQFKVKKHFPFFDMAYQGFASGDPERDVKAIRIFLEDGHQVGCAQSYAKNMGLYGQRAGCLSVLCDDEMQAVAVKSQLQQLARPMYSNPPLHGALIVSTILSDPELKTLWLKEVKGMADRIIGMRKALKENLEELGSPLSWEHITNQVNPQ</sequence>
<dbReference type="GO" id="GO:0030170">
    <property type="term" value="F:pyridoxal phosphate binding"/>
    <property type="evidence" value="ECO:0007669"/>
    <property type="project" value="InterPro"/>
</dbReference>
<feature type="domain" description="Aminotransferase class I/classII large" evidence="10">
    <location>
        <begin position="127"/>
        <end position="410"/>
    </location>
</feature>
<feature type="transmembrane region" description="Helical" evidence="9">
    <location>
        <begin position="88"/>
        <end position="110"/>
    </location>
</feature>
<keyword evidence="12" id="KW-1185">Reference proteome</keyword>
<evidence type="ECO:0000313" key="11">
    <source>
        <dbReference type="EMBL" id="KAF8651994.1"/>
    </source>
</evidence>
<dbReference type="Gene3D" id="3.90.1150.10">
    <property type="entry name" value="Aspartate Aminotransferase, domain 1"/>
    <property type="match status" value="1"/>
</dbReference>
<comment type="catalytic activity">
    <reaction evidence="7 8">
        <text>L-aspartate + 2-oxoglutarate = oxaloacetate + L-glutamate</text>
        <dbReference type="Rhea" id="RHEA:21824"/>
        <dbReference type="ChEBI" id="CHEBI:16452"/>
        <dbReference type="ChEBI" id="CHEBI:16810"/>
        <dbReference type="ChEBI" id="CHEBI:29985"/>
        <dbReference type="ChEBI" id="CHEBI:29991"/>
        <dbReference type="EC" id="2.6.1.1"/>
    </reaction>
</comment>
<dbReference type="GO" id="GO:0005739">
    <property type="term" value="C:mitochondrion"/>
    <property type="evidence" value="ECO:0007669"/>
    <property type="project" value="TreeGrafter"/>
</dbReference>
<dbReference type="InterPro" id="IPR004838">
    <property type="entry name" value="NHTrfase_class1_PyrdxlP-BS"/>
</dbReference>
<proteinExistence type="inferred from homology"/>
<dbReference type="GO" id="GO:0006520">
    <property type="term" value="P:amino acid metabolic process"/>
    <property type="evidence" value="ECO:0007669"/>
    <property type="project" value="InterPro"/>
</dbReference>
<comment type="similarity">
    <text evidence="2">Belongs to the class-I pyridoxal-phosphate-dependent aminotransferase family.</text>
</comment>
<evidence type="ECO:0000313" key="12">
    <source>
        <dbReference type="Proteomes" id="UP000636709"/>
    </source>
</evidence>
<keyword evidence="9" id="KW-1133">Transmembrane helix</keyword>
<evidence type="ECO:0000256" key="4">
    <source>
        <dbReference type="ARBA" id="ARBA00022576"/>
    </source>
</evidence>
<keyword evidence="4 8" id="KW-0032">Aminotransferase</keyword>
<reference evidence="11" key="1">
    <citation type="submission" date="2020-07" db="EMBL/GenBank/DDBJ databases">
        <title>Genome sequence and genetic diversity analysis of an under-domesticated orphan crop, white fonio (Digitaria exilis).</title>
        <authorList>
            <person name="Bennetzen J.L."/>
            <person name="Chen S."/>
            <person name="Ma X."/>
            <person name="Wang X."/>
            <person name="Yssel A.E.J."/>
            <person name="Chaluvadi S.R."/>
            <person name="Johnson M."/>
            <person name="Gangashetty P."/>
            <person name="Hamidou F."/>
            <person name="Sanogo M.D."/>
            <person name="Zwaenepoel A."/>
            <person name="Wallace J."/>
            <person name="Van De Peer Y."/>
            <person name="Van Deynze A."/>
        </authorList>
    </citation>
    <scope>NUCLEOTIDE SEQUENCE</scope>
    <source>
        <tissue evidence="11">Leaves</tissue>
    </source>
</reference>
<dbReference type="EMBL" id="JACEFO010002671">
    <property type="protein sequence ID" value="KAF8651994.1"/>
    <property type="molecule type" value="Genomic_DNA"/>
</dbReference>
<name>A0A835ABY7_9POAL</name>
<dbReference type="CDD" id="cd00609">
    <property type="entry name" value="AAT_like"/>
    <property type="match status" value="1"/>
</dbReference>
<evidence type="ECO:0000256" key="8">
    <source>
        <dbReference type="RuleBase" id="RU000480"/>
    </source>
</evidence>